<dbReference type="PANTHER" id="PTHR13292">
    <property type="entry name" value="AUTOPHAGY-RELATED PROTEIN 101"/>
    <property type="match status" value="1"/>
</dbReference>
<dbReference type="Proteomes" id="UP000011777">
    <property type="component" value="Unassembled WGS sequence"/>
</dbReference>
<protein>
    <recommendedName>
        <fullName evidence="2">Autophagy-related protein 101</fullName>
    </recommendedName>
</protein>
<dbReference type="GO" id="GO:0019901">
    <property type="term" value="F:protein kinase binding"/>
    <property type="evidence" value="ECO:0007669"/>
    <property type="project" value="TreeGrafter"/>
</dbReference>
<proteinExistence type="inferred from homology"/>
<feature type="non-terminal residue" evidence="4">
    <location>
        <position position="1"/>
    </location>
</feature>
<sequence>MEFIIDLIAERSVLRESLRIIWTIFFNRLFGPITPVTNEFMNITYPSANNLPDLNSLINDRIDRFIHYLIKTTMTRGKLIVQFLSKNNNTKKAGWFGNSTYNNKEEFKVWEVWCINVEMLPVDETSTNLTQSIQSFENNMTKVYDIVDRYKDHIPPITSLDSAPFPYKILIPEPNNPEQQLYIQEGEEGWGSYIKKILD</sequence>
<dbReference type="Pfam" id="PF07855">
    <property type="entry name" value="ATG101"/>
    <property type="match status" value="1"/>
</dbReference>
<name>M3HPZ8_CANMX</name>
<gene>
    <name evidence="4" type="ORF">G210_5658</name>
</gene>
<dbReference type="GO" id="GO:1990316">
    <property type="term" value="C:Atg1/ULK1 kinase complex"/>
    <property type="evidence" value="ECO:0007669"/>
    <property type="project" value="TreeGrafter"/>
</dbReference>
<evidence type="ECO:0000256" key="1">
    <source>
        <dbReference type="ARBA" id="ARBA00007130"/>
    </source>
</evidence>
<dbReference type="AlphaFoldDB" id="M3HPZ8"/>
<accession>M3HPZ8</accession>
<evidence type="ECO:0000256" key="3">
    <source>
        <dbReference type="ARBA" id="ARBA00023006"/>
    </source>
</evidence>
<dbReference type="EMBL" id="AOGT01000610">
    <property type="protein sequence ID" value="EMG49547.1"/>
    <property type="molecule type" value="Genomic_DNA"/>
</dbReference>
<dbReference type="STRING" id="1245528.M3HPZ8"/>
<keyword evidence="3" id="KW-0072">Autophagy</keyword>
<evidence type="ECO:0000256" key="2">
    <source>
        <dbReference type="ARBA" id="ARBA00018874"/>
    </source>
</evidence>
<evidence type="ECO:0000313" key="5">
    <source>
        <dbReference type="Proteomes" id="UP000011777"/>
    </source>
</evidence>
<reference evidence="4 5" key="1">
    <citation type="submission" date="2013-02" db="EMBL/GenBank/DDBJ databases">
        <title>Genome sequence of Candida maltosa Xu316, a potential industrial strain for xylitol and ethanol production.</title>
        <authorList>
            <person name="Yu J."/>
            <person name="Wang Q."/>
            <person name="Geng X."/>
            <person name="Bao W."/>
            <person name="He P."/>
            <person name="Cai J."/>
        </authorList>
    </citation>
    <scope>NUCLEOTIDE SEQUENCE [LARGE SCALE GENOMIC DNA]</scope>
    <source>
        <strain evidence="5">Xu316</strain>
    </source>
</reference>
<organism evidence="4 5">
    <name type="scientific">Candida maltosa (strain Xu316)</name>
    <name type="common">Yeast</name>
    <dbReference type="NCBI Taxonomy" id="1245528"/>
    <lineage>
        <taxon>Eukaryota</taxon>
        <taxon>Fungi</taxon>
        <taxon>Dikarya</taxon>
        <taxon>Ascomycota</taxon>
        <taxon>Saccharomycotina</taxon>
        <taxon>Pichiomycetes</taxon>
        <taxon>Debaryomycetaceae</taxon>
        <taxon>Candida/Lodderomyces clade</taxon>
        <taxon>Candida</taxon>
    </lineage>
</organism>
<dbReference type="OMA" id="VCWEIWT"/>
<keyword evidence="5" id="KW-1185">Reference proteome</keyword>
<dbReference type="eggNOG" id="KOG4493">
    <property type="taxonomic scope" value="Eukaryota"/>
</dbReference>
<dbReference type="GO" id="GO:0000407">
    <property type="term" value="C:phagophore assembly site"/>
    <property type="evidence" value="ECO:0007669"/>
    <property type="project" value="TreeGrafter"/>
</dbReference>
<dbReference type="HOGENOM" id="CLU_069661_1_1_1"/>
<dbReference type="GO" id="GO:0000045">
    <property type="term" value="P:autophagosome assembly"/>
    <property type="evidence" value="ECO:0007669"/>
    <property type="project" value="TreeGrafter"/>
</dbReference>
<comment type="similarity">
    <text evidence="1">Belongs to the ATG101 family.</text>
</comment>
<dbReference type="PANTHER" id="PTHR13292:SF0">
    <property type="entry name" value="AUTOPHAGY-RELATED PROTEIN 101"/>
    <property type="match status" value="1"/>
</dbReference>
<evidence type="ECO:0000313" key="4">
    <source>
        <dbReference type="EMBL" id="EMG49547.1"/>
    </source>
</evidence>
<comment type="caution">
    <text evidence="4">The sequence shown here is derived from an EMBL/GenBank/DDBJ whole genome shotgun (WGS) entry which is preliminary data.</text>
</comment>
<dbReference type="InterPro" id="IPR012445">
    <property type="entry name" value="ATG101"/>
</dbReference>
<dbReference type="OrthoDB" id="10259639at2759"/>